<evidence type="ECO:0000256" key="1">
    <source>
        <dbReference type="ARBA" id="ARBA00004323"/>
    </source>
</evidence>
<reference evidence="20" key="1">
    <citation type="submission" date="2021-01" db="UniProtKB">
        <authorList>
            <consortium name="EnsemblMetazoa"/>
        </authorList>
    </citation>
    <scope>IDENTIFICATION</scope>
</reference>
<comment type="subcellular location">
    <subcellularLocation>
        <location evidence="1">Golgi apparatus membrane</location>
        <topology evidence="1">Single-pass type II membrane protein</topology>
    </subcellularLocation>
    <subcellularLocation>
        <location evidence="2">Secreted</location>
    </subcellularLocation>
</comment>
<protein>
    <recommendedName>
        <fullName evidence="5">alpha-1,6-mannosyl-glycoprotein 6-beta-N-acetylglucosaminyltransferase</fullName>
        <ecNumber evidence="5">2.4.1.155</ecNumber>
    </recommendedName>
</protein>
<keyword evidence="11 17" id="KW-1133">Transmembrane helix</keyword>
<accession>A0A7M5V8F4</accession>
<dbReference type="EnsemblMetazoa" id="CLYHEMT004251.1">
    <property type="protein sequence ID" value="CLYHEMP004251.1"/>
    <property type="gene ID" value="CLYHEMG004251"/>
</dbReference>
<evidence type="ECO:0000256" key="5">
    <source>
        <dbReference type="ARBA" id="ARBA00012671"/>
    </source>
</evidence>
<evidence type="ECO:0000256" key="12">
    <source>
        <dbReference type="ARBA" id="ARBA00023034"/>
    </source>
</evidence>
<evidence type="ECO:0000256" key="13">
    <source>
        <dbReference type="ARBA" id="ARBA00023136"/>
    </source>
</evidence>
<dbReference type="GO" id="GO:0005576">
    <property type="term" value="C:extracellular region"/>
    <property type="evidence" value="ECO:0007669"/>
    <property type="project" value="UniProtKB-SubCell"/>
</dbReference>
<evidence type="ECO:0000259" key="18">
    <source>
        <dbReference type="Pfam" id="PF15024"/>
    </source>
</evidence>
<evidence type="ECO:0000313" key="21">
    <source>
        <dbReference type="Proteomes" id="UP000594262"/>
    </source>
</evidence>
<keyword evidence="6" id="KW-0964">Secreted</keyword>
<feature type="domain" description="Glycosyltransferase family 18 catalytic" evidence="18">
    <location>
        <begin position="273"/>
        <end position="308"/>
    </location>
</feature>
<comment type="catalytic activity">
    <reaction evidence="15">
        <text>N(4)-{beta-D-GlcNAc-(1-&gt;2)-[beta-D-GlcNAc-(1-&gt;4)]-alpha-D-Man-(1-&gt;3)-[beta-D-GlcNAc-(1-&gt;2)-alpha-D-Man-(1-&gt;6)]-beta-D-Man-(1-&gt;4)-beta-D-GlcNAc-(1-&gt;4)-beta-D-GlcNAc}-L-asparaginyl-[protein] + UDP-N-acetyl-alpha-D-glucosamine = N(4)-{beta-D-GlcNAc-(1-&gt;2)-[beta-D-GlcNAc-(1-&gt;4)]-alpha-D-Man-(1-&gt;3)-[beta-D-GlcNAc-(1-&gt;2)-[beta-D-GlcNAc-(1-&gt;6)]-alpha-D-Man-(1-&gt;6)]-beta-D-Man-(1-&gt;4)-beta-D-GlcNAc-(1-&gt;4)-beta-D-GlcNAc}-L-asparaginyl-[protein] + UDP + H(+)</text>
        <dbReference type="Rhea" id="RHEA:16921"/>
        <dbReference type="Rhea" id="RHEA-COMP:14374"/>
        <dbReference type="Rhea" id="RHEA-COMP:14377"/>
        <dbReference type="ChEBI" id="CHEBI:15378"/>
        <dbReference type="ChEBI" id="CHEBI:57705"/>
        <dbReference type="ChEBI" id="CHEBI:58223"/>
        <dbReference type="ChEBI" id="CHEBI:139507"/>
        <dbReference type="ChEBI" id="CHEBI:139510"/>
        <dbReference type="EC" id="2.4.1.155"/>
    </reaction>
</comment>
<feature type="domain" description="Glycosyltransferase family 18 catalytic" evidence="18">
    <location>
        <begin position="336"/>
        <end position="910"/>
    </location>
</feature>
<dbReference type="OrthoDB" id="2113294at2759"/>
<comment type="similarity">
    <text evidence="4">Belongs to the glycosyltransferase 18 family.</text>
</comment>
<comment type="pathway">
    <text evidence="3">Protein modification; protein glycosylation.</text>
</comment>
<evidence type="ECO:0000256" key="16">
    <source>
        <dbReference type="SAM" id="MobiDB-lite"/>
    </source>
</evidence>
<dbReference type="Pfam" id="PF15024">
    <property type="entry name" value="Glyco_transf_18"/>
    <property type="match status" value="2"/>
</dbReference>
<name>A0A7M5V8F4_9CNID</name>
<evidence type="ECO:0000259" key="19">
    <source>
        <dbReference type="Pfam" id="PF15027"/>
    </source>
</evidence>
<dbReference type="GeneID" id="136817427"/>
<dbReference type="PANTHER" id="PTHR15075">
    <property type="entry name" value="ALPHA-MANNOSIDE BETA-1,6-N-ACETYLGLUCOSAMINYLTRANSFERASE"/>
    <property type="match status" value="1"/>
</dbReference>
<evidence type="ECO:0000256" key="17">
    <source>
        <dbReference type="SAM" id="Phobius"/>
    </source>
</evidence>
<evidence type="ECO:0000256" key="11">
    <source>
        <dbReference type="ARBA" id="ARBA00022989"/>
    </source>
</evidence>
<dbReference type="GO" id="GO:0000139">
    <property type="term" value="C:Golgi membrane"/>
    <property type="evidence" value="ECO:0007669"/>
    <property type="project" value="UniProtKB-SubCell"/>
</dbReference>
<evidence type="ECO:0000256" key="6">
    <source>
        <dbReference type="ARBA" id="ARBA00022525"/>
    </source>
</evidence>
<dbReference type="PANTHER" id="PTHR15075:SF2">
    <property type="entry name" value="ALPHA-1,6-MANNOSYLGLYCOPROTEIN 6-BETA-N-ACETYLGLUCOSAMINYLTRANSFERASE"/>
    <property type="match status" value="1"/>
</dbReference>
<evidence type="ECO:0000256" key="4">
    <source>
        <dbReference type="ARBA" id="ARBA00007477"/>
    </source>
</evidence>
<keyword evidence="13 17" id="KW-0472">Membrane</keyword>
<dbReference type="Proteomes" id="UP000594262">
    <property type="component" value="Unplaced"/>
</dbReference>
<dbReference type="InterPro" id="IPR027833">
    <property type="entry name" value="MGT5A-like_N"/>
</dbReference>
<proteinExistence type="inferred from homology"/>
<dbReference type="RefSeq" id="XP_066929864.1">
    <property type="nucleotide sequence ID" value="XM_067073763.1"/>
</dbReference>
<dbReference type="InterPro" id="IPR052105">
    <property type="entry name" value="MGAT5_Glycosyltransferase"/>
</dbReference>
<evidence type="ECO:0000256" key="2">
    <source>
        <dbReference type="ARBA" id="ARBA00004613"/>
    </source>
</evidence>
<evidence type="ECO:0000256" key="7">
    <source>
        <dbReference type="ARBA" id="ARBA00022676"/>
    </source>
</evidence>
<keyword evidence="14" id="KW-0325">Glycoprotein</keyword>
<organism evidence="20 21">
    <name type="scientific">Clytia hemisphaerica</name>
    <dbReference type="NCBI Taxonomy" id="252671"/>
    <lineage>
        <taxon>Eukaryota</taxon>
        <taxon>Metazoa</taxon>
        <taxon>Cnidaria</taxon>
        <taxon>Hydrozoa</taxon>
        <taxon>Hydroidolina</taxon>
        <taxon>Leptothecata</taxon>
        <taxon>Obeliida</taxon>
        <taxon>Clytiidae</taxon>
        <taxon>Clytia</taxon>
    </lineage>
</organism>
<evidence type="ECO:0000256" key="10">
    <source>
        <dbReference type="ARBA" id="ARBA00022968"/>
    </source>
</evidence>
<keyword evidence="7" id="KW-0328">Glycosyltransferase</keyword>
<feature type="transmembrane region" description="Helical" evidence="17">
    <location>
        <begin position="20"/>
        <end position="37"/>
    </location>
</feature>
<dbReference type="InterPro" id="IPR026116">
    <property type="entry name" value="GT18_cat"/>
</dbReference>
<dbReference type="UniPathway" id="UPA00378"/>
<dbReference type="GO" id="GO:0030144">
    <property type="term" value="F:alpha-1,6-mannosylglycoprotein 6-beta-N-acetylglucosaminyltransferase activity"/>
    <property type="evidence" value="ECO:0007669"/>
    <property type="project" value="UniProtKB-EC"/>
</dbReference>
<keyword evidence="9 17" id="KW-0812">Transmembrane</keyword>
<feature type="compositionally biased region" description="Basic and acidic residues" evidence="16">
    <location>
        <begin position="225"/>
        <end position="235"/>
    </location>
</feature>
<evidence type="ECO:0000256" key="14">
    <source>
        <dbReference type="ARBA" id="ARBA00023180"/>
    </source>
</evidence>
<evidence type="ECO:0000256" key="9">
    <source>
        <dbReference type="ARBA" id="ARBA00022692"/>
    </source>
</evidence>
<evidence type="ECO:0000256" key="15">
    <source>
        <dbReference type="ARBA" id="ARBA00048243"/>
    </source>
</evidence>
<dbReference type="AlphaFoldDB" id="A0A7M5V8F4"/>
<evidence type="ECO:0000313" key="20">
    <source>
        <dbReference type="EnsemblMetazoa" id="CLYHEMP004251.1"/>
    </source>
</evidence>
<dbReference type="Pfam" id="PF15027">
    <property type="entry name" value="MGT5A_N"/>
    <property type="match status" value="1"/>
</dbReference>
<dbReference type="GO" id="GO:0006487">
    <property type="term" value="P:protein N-linked glycosylation"/>
    <property type="evidence" value="ECO:0007669"/>
    <property type="project" value="TreeGrafter"/>
</dbReference>
<evidence type="ECO:0000256" key="8">
    <source>
        <dbReference type="ARBA" id="ARBA00022679"/>
    </source>
</evidence>
<keyword evidence="10" id="KW-0735">Signal-anchor</keyword>
<keyword evidence="12" id="KW-0333">Golgi apparatus</keyword>
<keyword evidence="8" id="KW-0808">Transferase</keyword>
<dbReference type="EC" id="2.4.1.155" evidence="5"/>
<evidence type="ECO:0000256" key="3">
    <source>
        <dbReference type="ARBA" id="ARBA00004922"/>
    </source>
</evidence>
<feature type="domain" description="MGT5A-like N-terminal" evidence="19">
    <location>
        <begin position="18"/>
        <end position="114"/>
    </location>
</feature>
<sequence>MFESKKSKSTWRRWFSPLRFALIMISLVFIWSVFLFVSTQHLNGGNTIKESDQIKNQIIELSKKYISTLAKEKGKNERDIDETQKTAILLQSMLQRIDQLESQLQHVIVNSTSKFEKMVSDIQTLNHTIMYSLNGTLVRYRTVCHIPQSDPAYPHCTDKVEWLRKNWKSQKKFALKGVNGTVCSILEYLSNVEEECPKNFKITKQIQKLSGSKHFPVGSSPLDTSKSDDKGDVNKNNDPITGDCTENINDPAFPSCKNKISWLRKYWKSDAIYASHGVDGSMCSIVHYLSEVESWCPLQKGRQSSDKDCNVPKVAGYPNCDAKAAWMKKFWTSDPCYQALGVNGTICSFIVYLSEIERWCPLFPGHNYRELAKKSGDGALAIKPEIKEHTKLKSLLDILQVGGEKKKFDWMSSRITRLWPTWVEAQTNLNKKVDLQSYEKKKILIYIGLLADEANYHFGDMATKGGPLGELVQWSDIISSLYLLGHDLTVVLNKSPNNKYGIKKMLTTSMGGQCPTEKKSQYDLIYTDYIGLAHMIRIFKNVNSIKCYLRIVDSFGTEAQFNVKVDSHSKNLYGFHGLNLKQYNTMFPHSPDNSFLGFVVENHIKPGEKLEKKKRIALVYGKHINMWQDHKKIAFLDIVQKYFEIHATVGGQLDKKTKVKYALPSYVHNHGVLKGDEIQKLLRETTLFVGLGFPYEGPAPLEAIANGCFFLNVKLDPPLGRRNDKFFKSKPTERRLTSQHPYAERFIGKPHVYTVNISNLKEVEAALEDIDDKVVDPYLPYEFTNQGMMERLYMFTKHHDFCSSHLGAPSVNSTWPPMSARQVFVGEKDEGCDEVCGKKNLVCEPAYFNSINDVQSLPKCMKPTKAASIIAPAYKVDPKNSNRDECLIQTNTALFSCTAKSPSSERVCPCRDFVRGQTALCKDCLDGVR</sequence>
<keyword evidence="21" id="KW-1185">Reference proteome</keyword>
<feature type="region of interest" description="Disordered" evidence="16">
    <location>
        <begin position="212"/>
        <end position="242"/>
    </location>
</feature>